<sequence length="416" mass="47846">MKWEVEKAKNQQLTLKINDYYVYSKYRPYEDAEKFINSNTNPESDYFVLLGLGLGYHLAALKKLVPSNKISVLLLDKNEQEFYLKYCDRSLINDIKLINVTEISNINKHENIQFLVPISIINSLDSTHELKEIFDEVKLKEMSYRLVADRMSDNFIHNISLNNLFIKNLKGLFTGQTACLVSSGPSIDEMMPYLKQNQNKVFILSVSSAVRILEKYNIQPHATVLSDAKERVQLQFKELSYQGPLFYLATACKEVLANYIGKKYILFQKGYDRSEQYAAQLEEPTFDVGGSVAILGFLLLEYLGFERIVLCGQDLGFREGKTHSIHTTSGMHISDYYKYGEVEANNGEKINISKSLKIYHNWFENKIKKSNIEVYNTAYLGAKIKGAPYIDLKKFNQLILENDSKILQKKLGVFET</sequence>
<organism evidence="2 3">
    <name type="scientific">Lysinibacillus pakistanensis</name>
    <dbReference type="NCBI Taxonomy" id="759811"/>
    <lineage>
        <taxon>Bacteria</taxon>
        <taxon>Bacillati</taxon>
        <taxon>Bacillota</taxon>
        <taxon>Bacilli</taxon>
        <taxon>Bacillales</taxon>
        <taxon>Bacillaceae</taxon>
        <taxon>Lysinibacillus</taxon>
    </lineage>
</organism>
<dbReference type="PANTHER" id="PTHR41786">
    <property type="entry name" value="MOTILITY ACCESSORY FACTOR MAF"/>
    <property type="match status" value="1"/>
</dbReference>
<dbReference type="AlphaFoldDB" id="A0AAX3WX39"/>
<evidence type="ECO:0000259" key="1">
    <source>
        <dbReference type="Pfam" id="PF01973"/>
    </source>
</evidence>
<dbReference type="InterPro" id="IPR002826">
    <property type="entry name" value="MptE-like"/>
</dbReference>
<evidence type="ECO:0000313" key="2">
    <source>
        <dbReference type="EMBL" id="WHY52371.1"/>
    </source>
</evidence>
<protein>
    <submittedName>
        <fullName evidence="2">DUF115 domain-containing protein</fullName>
    </submittedName>
</protein>
<dbReference type="EMBL" id="CP126101">
    <property type="protein sequence ID" value="WHY52371.1"/>
    <property type="molecule type" value="Genomic_DNA"/>
</dbReference>
<proteinExistence type="predicted"/>
<dbReference type="PANTHER" id="PTHR41786:SF1">
    <property type="entry name" value="6-HYDROXYMETHYLPTERIN DIPHOSPHOKINASE MPTE-LIKE DOMAIN-CONTAINING PROTEIN"/>
    <property type="match status" value="1"/>
</dbReference>
<feature type="domain" description="6-hydroxymethylpterin diphosphokinase MptE-like" evidence="1">
    <location>
        <begin position="154"/>
        <end position="319"/>
    </location>
</feature>
<dbReference type="Pfam" id="PF01973">
    <property type="entry name" value="MptE-like"/>
    <property type="match status" value="1"/>
</dbReference>
<dbReference type="RefSeq" id="WP_283870823.1">
    <property type="nucleotide sequence ID" value="NZ_CP126101.1"/>
</dbReference>
<accession>A0AAX3WX39</accession>
<gene>
    <name evidence="2" type="ORF">QNH24_03785</name>
</gene>
<dbReference type="Proteomes" id="UP001178322">
    <property type="component" value="Chromosome"/>
</dbReference>
<evidence type="ECO:0000313" key="3">
    <source>
        <dbReference type="Proteomes" id="UP001178322"/>
    </source>
</evidence>
<reference evidence="2" key="1">
    <citation type="submission" date="2023-05" db="EMBL/GenBank/DDBJ databases">
        <title>Comparative genomics of Bacillaceae isolates and their secondary metabolite potential.</title>
        <authorList>
            <person name="Song L."/>
            <person name="Nielsen L.J."/>
            <person name="Mohite O."/>
            <person name="Xu X."/>
            <person name="Weber T."/>
            <person name="Kovacs A.T."/>
        </authorList>
    </citation>
    <scope>NUCLEOTIDE SEQUENCE</scope>
    <source>
        <strain evidence="2">LY1</strain>
    </source>
</reference>
<name>A0AAX3WX39_9BACI</name>